<feature type="transmembrane region" description="Helical" evidence="1">
    <location>
        <begin position="229"/>
        <end position="247"/>
    </location>
</feature>
<reference evidence="3" key="1">
    <citation type="submission" date="2019-11" db="EMBL/GenBank/DDBJ databases">
        <authorList>
            <person name="Liu Y."/>
            <person name="Hou J."/>
            <person name="Li T.-Q."/>
            <person name="Guan C.-H."/>
            <person name="Wu X."/>
            <person name="Wu H.-Z."/>
            <person name="Ling F."/>
            <person name="Zhang R."/>
            <person name="Shi X.-G."/>
            <person name="Ren J.-P."/>
            <person name="Chen E.-F."/>
            <person name="Sun J.-M."/>
        </authorList>
    </citation>
    <scope>NUCLEOTIDE SEQUENCE</scope>
    <source>
        <strain evidence="3">Adult_tree_wgs_1</strain>
        <tissue evidence="3">Leaves</tissue>
    </source>
</reference>
<evidence type="ECO:0000256" key="1">
    <source>
        <dbReference type="SAM" id="Phobius"/>
    </source>
</evidence>
<dbReference type="EMBL" id="WJXA01000003">
    <property type="protein sequence ID" value="KAF7147394.1"/>
    <property type="molecule type" value="Genomic_DNA"/>
</dbReference>
<accession>A0A834H5F0</accession>
<evidence type="ECO:0000313" key="4">
    <source>
        <dbReference type="Proteomes" id="UP000626092"/>
    </source>
</evidence>
<name>A0A834H5F0_RHOSS</name>
<feature type="domain" description="Rhodanese" evidence="2">
    <location>
        <begin position="62"/>
        <end position="210"/>
    </location>
</feature>
<keyword evidence="4" id="KW-1185">Reference proteome</keyword>
<dbReference type="CDD" id="cd00158">
    <property type="entry name" value="RHOD"/>
    <property type="match status" value="1"/>
</dbReference>
<dbReference type="OrthoDB" id="566238at2759"/>
<dbReference type="PANTHER" id="PTHR45508">
    <property type="entry name" value="RHODANESE-LIKE DOMAIN-CONTAINING PROTEIN 9, CHLOROPLASTIC"/>
    <property type="match status" value="1"/>
</dbReference>
<dbReference type="Pfam" id="PF00581">
    <property type="entry name" value="Rhodanese"/>
    <property type="match status" value="1"/>
</dbReference>
<dbReference type="SMART" id="SM00450">
    <property type="entry name" value="RHOD"/>
    <property type="match status" value="1"/>
</dbReference>
<dbReference type="GO" id="GO:0009507">
    <property type="term" value="C:chloroplast"/>
    <property type="evidence" value="ECO:0007669"/>
    <property type="project" value="TreeGrafter"/>
</dbReference>
<keyword evidence="1" id="KW-0472">Membrane</keyword>
<evidence type="ECO:0000259" key="2">
    <source>
        <dbReference type="PROSITE" id="PS50206"/>
    </source>
</evidence>
<dbReference type="SUPFAM" id="SSF52821">
    <property type="entry name" value="Rhodanese/Cell cycle control phosphatase"/>
    <property type="match status" value="1"/>
</dbReference>
<sequence length="261" mass="28473">MAGIGCCFSPTLSSRSNLRTPWLVFETHRGQTVTGKPLRRRNLEIKAVVNYVSAEEAKELIAVDGFTVLDVRDVKQFGRAHIKSSHHVPLFIENKDNDLGTIIKRQAHNNFAGLFYGLAFTKLNPDFVESVKSKFSPESKLLLVCQEGLRSVISHLFLSQTKRFDANSNSSKLFQSTSAAQKLEEAGFKNVACITSGLQSVKSGMFDTVGSTDLKDAGKAGLVTIQGKISVVLGTVLICAFLFITFFPDQAEKLLALAPGS</sequence>
<dbReference type="InterPro" id="IPR001763">
    <property type="entry name" value="Rhodanese-like_dom"/>
</dbReference>
<dbReference type="PANTHER" id="PTHR45508:SF1">
    <property type="entry name" value="RHODANESE-LIKE DOMAIN-CONTAINING PROTEIN 9, CHLOROPLASTIC"/>
    <property type="match status" value="1"/>
</dbReference>
<dbReference type="Gene3D" id="3.40.250.10">
    <property type="entry name" value="Rhodanese-like domain"/>
    <property type="match status" value="1"/>
</dbReference>
<dbReference type="AlphaFoldDB" id="A0A834H5F0"/>
<gene>
    <name evidence="3" type="ORF">RHSIM_Rhsim03G0009200</name>
</gene>
<dbReference type="InterPro" id="IPR036873">
    <property type="entry name" value="Rhodanese-like_dom_sf"/>
</dbReference>
<evidence type="ECO:0000313" key="3">
    <source>
        <dbReference type="EMBL" id="KAF7147394.1"/>
    </source>
</evidence>
<dbReference type="InterPro" id="IPR044615">
    <property type="entry name" value="STR9"/>
</dbReference>
<dbReference type="PROSITE" id="PS50206">
    <property type="entry name" value="RHODANESE_3"/>
    <property type="match status" value="1"/>
</dbReference>
<comment type="caution">
    <text evidence="3">The sequence shown here is derived from an EMBL/GenBank/DDBJ whole genome shotgun (WGS) entry which is preliminary data.</text>
</comment>
<keyword evidence="1" id="KW-1133">Transmembrane helix</keyword>
<keyword evidence="1" id="KW-0812">Transmembrane</keyword>
<proteinExistence type="predicted"/>
<organism evidence="3 4">
    <name type="scientific">Rhododendron simsii</name>
    <name type="common">Sims's rhododendron</name>
    <dbReference type="NCBI Taxonomy" id="118357"/>
    <lineage>
        <taxon>Eukaryota</taxon>
        <taxon>Viridiplantae</taxon>
        <taxon>Streptophyta</taxon>
        <taxon>Embryophyta</taxon>
        <taxon>Tracheophyta</taxon>
        <taxon>Spermatophyta</taxon>
        <taxon>Magnoliopsida</taxon>
        <taxon>eudicotyledons</taxon>
        <taxon>Gunneridae</taxon>
        <taxon>Pentapetalae</taxon>
        <taxon>asterids</taxon>
        <taxon>Ericales</taxon>
        <taxon>Ericaceae</taxon>
        <taxon>Ericoideae</taxon>
        <taxon>Rhodoreae</taxon>
        <taxon>Rhododendron</taxon>
    </lineage>
</organism>
<protein>
    <recommendedName>
        <fullName evidence="2">Rhodanese domain-containing protein</fullName>
    </recommendedName>
</protein>
<dbReference type="Proteomes" id="UP000626092">
    <property type="component" value="Unassembled WGS sequence"/>
</dbReference>